<keyword evidence="5 9" id="KW-0067">ATP-binding</keyword>
<keyword evidence="2 9" id="KW-0808">Transferase</keyword>
<feature type="binding site" evidence="9">
    <location>
        <position position="10"/>
    </location>
    <ligand>
        <name>substrate</name>
    </ligand>
</feature>
<dbReference type="PRINTS" id="PR01020">
    <property type="entry name" value="LPSBIOSNTHSS"/>
</dbReference>
<keyword evidence="4 9" id="KW-0547">Nucleotide-binding</keyword>
<proteinExistence type="inferred from homology"/>
<feature type="binding site" evidence="9">
    <location>
        <position position="99"/>
    </location>
    <ligand>
        <name>ATP</name>
        <dbReference type="ChEBI" id="CHEBI:30616"/>
    </ligand>
</feature>
<evidence type="ECO:0000259" key="10">
    <source>
        <dbReference type="Pfam" id="PF01467"/>
    </source>
</evidence>
<dbReference type="InterPro" id="IPR004821">
    <property type="entry name" value="Cyt_trans-like"/>
</dbReference>
<dbReference type="PANTHER" id="PTHR21342">
    <property type="entry name" value="PHOSPHOPANTETHEINE ADENYLYLTRANSFERASE"/>
    <property type="match status" value="1"/>
</dbReference>
<dbReference type="UniPathway" id="UPA00241">
    <property type="reaction ID" value="UER00355"/>
</dbReference>
<dbReference type="NCBIfam" id="TIGR01510">
    <property type="entry name" value="coaD_prev_kdtB"/>
    <property type="match status" value="1"/>
</dbReference>
<feature type="binding site" evidence="9">
    <location>
        <begin position="124"/>
        <end position="130"/>
    </location>
    <ligand>
        <name>ATP</name>
        <dbReference type="ChEBI" id="CHEBI:30616"/>
    </ligand>
</feature>
<feature type="site" description="Transition state stabilizer" evidence="9">
    <location>
        <position position="18"/>
    </location>
</feature>
<dbReference type="SUPFAM" id="SSF52374">
    <property type="entry name" value="Nucleotidylyl transferase"/>
    <property type="match status" value="1"/>
</dbReference>
<evidence type="ECO:0000256" key="4">
    <source>
        <dbReference type="ARBA" id="ARBA00022741"/>
    </source>
</evidence>
<evidence type="ECO:0000256" key="1">
    <source>
        <dbReference type="ARBA" id="ARBA00022490"/>
    </source>
</evidence>
<dbReference type="NCBIfam" id="TIGR00125">
    <property type="entry name" value="cyt_tran_rel"/>
    <property type="match status" value="1"/>
</dbReference>
<evidence type="ECO:0000256" key="7">
    <source>
        <dbReference type="ARBA" id="ARBA00022993"/>
    </source>
</evidence>
<keyword evidence="7 9" id="KW-0173">Coenzyme A biosynthesis</keyword>
<dbReference type="InterPro" id="IPR014729">
    <property type="entry name" value="Rossmann-like_a/b/a_fold"/>
</dbReference>
<dbReference type="GO" id="GO:0015937">
    <property type="term" value="P:coenzyme A biosynthetic process"/>
    <property type="evidence" value="ECO:0007669"/>
    <property type="project" value="UniProtKB-UniRule"/>
</dbReference>
<dbReference type="EMBL" id="BJTZ01000008">
    <property type="protein sequence ID" value="GEK13726.1"/>
    <property type="molecule type" value="Genomic_DNA"/>
</dbReference>
<gene>
    <name evidence="9 11" type="primary">coaD</name>
    <name evidence="11" type="ORF">AFI02nite_17620</name>
</gene>
<feature type="binding site" evidence="9">
    <location>
        <position position="42"/>
    </location>
    <ligand>
        <name>substrate</name>
    </ligand>
</feature>
<dbReference type="AlphaFoldDB" id="A0A510UGP6"/>
<evidence type="ECO:0000256" key="2">
    <source>
        <dbReference type="ARBA" id="ARBA00022679"/>
    </source>
</evidence>
<dbReference type="GO" id="GO:0005524">
    <property type="term" value="F:ATP binding"/>
    <property type="evidence" value="ECO:0007669"/>
    <property type="project" value="UniProtKB-KW"/>
</dbReference>
<dbReference type="HAMAP" id="MF_00151">
    <property type="entry name" value="PPAT_bact"/>
    <property type="match status" value="1"/>
</dbReference>
<evidence type="ECO:0000256" key="5">
    <source>
        <dbReference type="ARBA" id="ARBA00022840"/>
    </source>
</evidence>
<feature type="binding site" evidence="9">
    <location>
        <begin position="10"/>
        <end position="11"/>
    </location>
    <ligand>
        <name>ATP</name>
        <dbReference type="ChEBI" id="CHEBI:30616"/>
    </ligand>
</feature>
<dbReference type="PANTHER" id="PTHR21342:SF1">
    <property type="entry name" value="PHOSPHOPANTETHEINE ADENYLYLTRANSFERASE"/>
    <property type="match status" value="1"/>
</dbReference>
<organism evidence="11 12">
    <name type="scientific">Aliivibrio fischeri</name>
    <name type="common">Vibrio fischeri</name>
    <dbReference type="NCBI Taxonomy" id="668"/>
    <lineage>
        <taxon>Bacteria</taxon>
        <taxon>Pseudomonadati</taxon>
        <taxon>Pseudomonadota</taxon>
        <taxon>Gammaproteobacteria</taxon>
        <taxon>Vibrionales</taxon>
        <taxon>Vibrionaceae</taxon>
        <taxon>Aliivibrio</taxon>
    </lineage>
</organism>
<comment type="subcellular location">
    <subcellularLocation>
        <location evidence="9">Cytoplasm</location>
    </subcellularLocation>
</comment>
<comment type="cofactor">
    <cofactor evidence="9">
        <name>Mg(2+)</name>
        <dbReference type="ChEBI" id="CHEBI:18420"/>
    </cofactor>
</comment>
<dbReference type="InterPro" id="IPR001980">
    <property type="entry name" value="PPAT"/>
</dbReference>
<dbReference type="Pfam" id="PF01467">
    <property type="entry name" value="CTP_transf_like"/>
    <property type="match status" value="1"/>
</dbReference>
<dbReference type="Gene3D" id="3.40.50.620">
    <property type="entry name" value="HUPs"/>
    <property type="match status" value="1"/>
</dbReference>
<keyword evidence="1 9" id="KW-0963">Cytoplasm</keyword>
<comment type="caution">
    <text evidence="11">The sequence shown here is derived from an EMBL/GenBank/DDBJ whole genome shotgun (WGS) entry which is preliminary data.</text>
</comment>
<dbReference type="Proteomes" id="UP000321787">
    <property type="component" value="Unassembled WGS sequence"/>
</dbReference>
<comment type="function">
    <text evidence="9">Reversibly transfers an adenylyl group from ATP to 4'-phosphopantetheine, yielding dephospho-CoA (dPCoA) and pyrophosphate.</text>
</comment>
<name>A0A510UGP6_ALIFS</name>
<comment type="similarity">
    <text evidence="9">Belongs to the bacterial CoaD family.</text>
</comment>
<evidence type="ECO:0000313" key="11">
    <source>
        <dbReference type="EMBL" id="GEK13726.1"/>
    </source>
</evidence>
<dbReference type="RefSeq" id="WP_146863783.1">
    <property type="nucleotide sequence ID" value="NZ_BJTZ01000008.1"/>
</dbReference>
<dbReference type="CDD" id="cd02163">
    <property type="entry name" value="PPAT"/>
    <property type="match status" value="1"/>
</dbReference>
<evidence type="ECO:0000313" key="12">
    <source>
        <dbReference type="Proteomes" id="UP000321787"/>
    </source>
</evidence>
<comment type="subunit">
    <text evidence="9">Homohexamer.</text>
</comment>
<keyword evidence="6 9" id="KW-0460">Magnesium</keyword>
<protein>
    <recommendedName>
        <fullName evidence="9">Phosphopantetheine adenylyltransferase</fullName>
        <ecNumber evidence="9">2.7.7.3</ecNumber>
    </recommendedName>
    <alternativeName>
        <fullName evidence="9">Dephospho-CoA pyrophosphorylase</fullName>
    </alternativeName>
    <alternativeName>
        <fullName evidence="9">Pantetheine-phosphate adenylyltransferase</fullName>
        <shortName evidence="9">PPAT</shortName>
    </alternativeName>
</protein>
<reference evidence="11 12" key="1">
    <citation type="submission" date="2019-07" db="EMBL/GenBank/DDBJ databases">
        <title>Whole genome shotgun sequence of Aliivibrio fischeri NBRC 101058.</title>
        <authorList>
            <person name="Hosoyama A."/>
            <person name="Uohara A."/>
            <person name="Ohji S."/>
            <person name="Ichikawa N."/>
        </authorList>
    </citation>
    <scope>NUCLEOTIDE SEQUENCE [LARGE SCALE GENOMIC DNA]</scope>
    <source>
        <strain evidence="11 12">NBRC 101058</strain>
    </source>
</reference>
<dbReference type="GO" id="GO:0005737">
    <property type="term" value="C:cytoplasm"/>
    <property type="evidence" value="ECO:0007669"/>
    <property type="project" value="UniProtKB-SubCell"/>
</dbReference>
<comment type="pathway">
    <text evidence="9">Cofactor biosynthesis; coenzyme A biosynthesis; CoA from (R)-pantothenate: step 4/5.</text>
</comment>
<feature type="domain" description="Cytidyltransferase-like" evidence="10">
    <location>
        <begin position="6"/>
        <end position="134"/>
    </location>
</feature>
<dbReference type="EC" id="2.7.7.3" evidence="9"/>
<evidence type="ECO:0000256" key="9">
    <source>
        <dbReference type="HAMAP-Rule" id="MF_00151"/>
    </source>
</evidence>
<feature type="binding site" evidence="9">
    <location>
        <begin position="89"/>
        <end position="91"/>
    </location>
    <ligand>
        <name>ATP</name>
        <dbReference type="ChEBI" id="CHEBI:30616"/>
    </ligand>
</feature>
<accession>A0A510UGP6</accession>
<sequence>MTKRVIYPGTFDPVTHGHSDIISRAANMFDHVVVGVAFSPSKKTMFSLEERVDMLVQATAHLNNVSVVGFSGLLVDLAKDQQANILVRGLRTTMDFEYELGLTTMYKKLMPELETIFLTPPEEHGFLSSTIVRETAIHGGKIDQFVHPYIASAIYQKVKQ</sequence>
<feature type="binding site" evidence="9">
    <location>
        <position position="74"/>
    </location>
    <ligand>
        <name>substrate</name>
    </ligand>
</feature>
<evidence type="ECO:0000256" key="6">
    <source>
        <dbReference type="ARBA" id="ARBA00022842"/>
    </source>
</evidence>
<dbReference type="GO" id="GO:0004595">
    <property type="term" value="F:pantetheine-phosphate adenylyltransferase activity"/>
    <property type="evidence" value="ECO:0007669"/>
    <property type="project" value="UniProtKB-UniRule"/>
</dbReference>
<evidence type="ECO:0000256" key="3">
    <source>
        <dbReference type="ARBA" id="ARBA00022695"/>
    </source>
</evidence>
<keyword evidence="3 9" id="KW-0548">Nucleotidyltransferase</keyword>
<feature type="binding site" evidence="9">
    <location>
        <position position="18"/>
    </location>
    <ligand>
        <name>ATP</name>
        <dbReference type="ChEBI" id="CHEBI:30616"/>
    </ligand>
</feature>
<comment type="catalytic activity">
    <reaction evidence="8 9">
        <text>(R)-4'-phosphopantetheine + ATP + H(+) = 3'-dephospho-CoA + diphosphate</text>
        <dbReference type="Rhea" id="RHEA:19801"/>
        <dbReference type="ChEBI" id="CHEBI:15378"/>
        <dbReference type="ChEBI" id="CHEBI:30616"/>
        <dbReference type="ChEBI" id="CHEBI:33019"/>
        <dbReference type="ChEBI" id="CHEBI:57328"/>
        <dbReference type="ChEBI" id="CHEBI:61723"/>
        <dbReference type="EC" id="2.7.7.3"/>
    </reaction>
</comment>
<feature type="binding site" evidence="9">
    <location>
        <position position="88"/>
    </location>
    <ligand>
        <name>substrate</name>
    </ligand>
</feature>
<evidence type="ECO:0000256" key="8">
    <source>
        <dbReference type="ARBA" id="ARBA00029346"/>
    </source>
</evidence>